<organism evidence="5 6">
    <name type="scientific">Nitrincola tibetensis</name>
    <dbReference type="NCBI Taxonomy" id="2219697"/>
    <lineage>
        <taxon>Bacteria</taxon>
        <taxon>Pseudomonadati</taxon>
        <taxon>Pseudomonadota</taxon>
        <taxon>Gammaproteobacteria</taxon>
        <taxon>Oceanospirillales</taxon>
        <taxon>Oceanospirillaceae</taxon>
        <taxon>Nitrincola</taxon>
    </lineage>
</organism>
<dbReference type="PROSITE" id="PS50113">
    <property type="entry name" value="PAC"/>
    <property type="match status" value="1"/>
</dbReference>
<dbReference type="InterPro" id="IPR037401">
    <property type="entry name" value="SnoaL-like"/>
</dbReference>
<feature type="domain" description="PAC" evidence="3">
    <location>
        <begin position="249"/>
        <end position="301"/>
    </location>
</feature>
<dbReference type="InterPro" id="IPR035965">
    <property type="entry name" value="PAS-like_dom_sf"/>
</dbReference>
<comment type="caution">
    <text evidence="5">The sequence shown here is derived from an EMBL/GenBank/DDBJ whole genome shotgun (WGS) entry which is preliminary data.</text>
</comment>
<feature type="domain" description="GGDEF" evidence="4">
    <location>
        <begin position="333"/>
        <end position="480"/>
    </location>
</feature>
<dbReference type="FunFam" id="3.30.70.270:FF:000001">
    <property type="entry name" value="Diguanylate cyclase domain protein"/>
    <property type="match status" value="1"/>
</dbReference>
<dbReference type="Proteomes" id="UP000250744">
    <property type="component" value="Unassembled WGS sequence"/>
</dbReference>
<protein>
    <recommendedName>
        <fullName evidence="7">Diguanylate cyclase</fullName>
    </recommendedName>
</protein>
<evidence type="ECO:0000259" key="2">
    <source>
        <dbReference type="PROSITE" id="PS50112"/>
    </source>
</evidence>
<dbReference type="InterPro" id="IPR029787">
    <property type="entry name" value="Nucleotide_cyclase"/>
</dbReference>
<reference evidence="5 6" key="1">
    <citation type="submission" date="2018-06" db="EMBL/GenBank/DDBJ databases">
        <title>Nitrincola tibetense sp. nov., isolated from Lake XuguoCo on Tibetan Plateau.</title>
        <authorList>
            <person name="Xing P."/>
        </authorList>
    </citation>
    <scope>NUCLEOTIDE SEQUENCE [LARGE SCALE GENOMIC DNA]</scope>
    <source>
        <strain evidence="6">xg18</strain>
    </source>
</reference>
<dbReference type="Gene3D" id="3.10.450.50">
    <property type="match status" value="1"/>
</dbReference>
<evidence type="ECO:0000259" key="4">
    <source>
        <dbReference type="PROSITE" id="PS50887"/>
    </source>
</evidence>
<evidence type="ECO:0000313" key="5">
    <source>
        <dbReference type="EMBL" id="RAU17228.1"/>
    </source>
</evidence>
<dbReference type="InterPro" id="IPR052163">
    <property type="entry name" value="DGC-Regulatory_Protein"/>
</dbReference>
<keyword evidence="6" id="KW-1185">Reference proteome</keyword>
<dbReference type="AlphaFoldDB" id="A0A364NJC9"/>
<dbReference type="Gene3D" id="3.30.70.270">
    <property type="match status" value="1"/>
</dbReference>
<dbReference type="InterPro" id="IPR000160">
    <property type="entry name" value="GGDEF_dom"/>
</dbReference>
<dbReference type="SUPFAM" id="SSF54427">
    <property type="entry name" value="NTF2-like"/>
    <property type="match status" value="1"/>
</dbReference>
<dbReference type="PANTHER" id="PTHR46663">
    <property type="entry name" value="DIGUANYLATE CYCLASE DGCT-RELATED"/>
    <property type="match status" value="1"/>
</dbReference>
<dbReference type="SMART" id="SM00091">
    <property type="entry name" value="PAS"/>
    <property type="match status" value="1"/>
</dbReference>
<dbReference type="Pfam" id="PF00990">
    <property type="entry name" value="GGDEF"/>
    <property type="match status" value="1"/>
</dbReference>
<evidence type="ECO:0000256" key="1">
    <source>
        <dbReference type="ARBA" id="ARBA00001946"/>
    </source>
</evidence>
<dbReference type="InterPro" id="IPR043128">
    <property type="entry name" value="Rev_trsase/Diguanyl_cyclase"/>
</dbReference>
<feature type="domain" description="PAS" evidence="2">
    <location>
        <begin position="170"/>
        <end position="240"/>
    </location>
</feature>
<dbReference type="CDD" id="cd01949">
    <property type="entry name" value="GGDEF"/>
    <property type="match status" value="1"/>
</dbReference>
<dbReference type="EMBL" id="QKRX01000011">
    <property type="protein sequence ID" value="RAU17228.1"/>
    <property type="molecule type" value="Genomic_DNA"/>
</dbReference>
<proteinExistence type="predicted"/>
<dbReference type="InterPro" id="IPR013656">
    <property type="entry name" value="PAS_4"/>
</dbReference>
<evidence type="ECO:0000313" key="6">
    <source>
        <dbReference type="Proteomes" id="UP000250744"/>
    </source>
</evidence>
<dbReference type="Gene3D" id="3.30.450.20">
    <property type="entry name" value="PAS domain"/>
    <property type="match status" value="1"/>
</dbReference>
<evidence type="ECO:0008006" key="7">
    <source>
        <dbReference type="Google" id="ProtNLM"/>
    </source>
</evidence>
<name>A0A364NJC9_9GAMM</name>
<dbReference type="Pfam" id="PF13474">
    <property type="entry name" value="SnoaL_3"/>
    <property type="match status" value="1"/>
</dbReference>
<comment type="cofactor">
    <cofactor evidence="1">
        <name>Mg(2+)</name>
        <dbReference type="ChEBI" id="CHEBI:18420"/>
    </cofactor>
</comment>
<dbReference type="InterPro" id="IPR032710">
    <property type="entry name" value="NTF2-like_dom_sf"/>
</dbReference>
<dbReference type="SMART" id="SM00086">
    <property type="entry name" value="PAC"/>
    <property type="match status" value="1"/>
</dbReference>
<sequence>MTATPSVSVRQDKIRAVFNEYLELYTSRDERLTNLFSENFSGYTFGGRVLITDRYEWIRITQQDFSEVPGHIRIELRDISVQDLSEHIAVVTAFFHMHLPVLDCIISRDIARQVLIFQLEADAWKIVHSSLSFPYHLAQDSNVYPLKNLQEHNQVLEELVEERTQRLNESEAFYKLLTEDTLDVIWRADSELRITYISPADERFRGFKANEVIGHHVLELFNEEGRAIVTEAWQRRLQAEKEGKDLGFVSFDVPHICKDGSVIWGEVFSKPVRDKHGNIIGFHGITREITKRKQMQDQIQQLAFYDTLTQLPNRRLLLDRLNQSLATSKRSGRHGALMFVDLDNFKPLNDTYGHFVGDLLLIEVAMRLKSCVREIDSVARFGGDEFVVMLGELDTDPAQSITEAAAIAEKIRTTLSNVYQLNVTRKGEAEHIIEHQCSASIGVCLFLDHEASPDDILKWADKAMYEAKTAGRNRIRFYETEKQV</sequence>
<dbReference type="Pfam" id="PF08448">
    <property type="entry name" value="PAS_4"/>
    <property type="match status" value="1"/>
</dbReference>
<dbReference type="SUPFAM" id="SSF55785">
    <property type="entry name" value="PYP-like sensor domain (PAS domain)"/>
    <property type="match status" value="1"/>
</dbReference>
<dbReference type="InterPro" id="IPR001610">
    <property type="entry name" value="PAC"/>
</dbReference>
<dbReference type="RefSeq" id="WP_112159883.1">
    <property type="nucleotide sequence ID" value="NZ_QKRX01000011.1"/>
</dbReference>
<dbReference type="PROSITE" id="PS50887">
    <property type="entry name" value="GGDEF"/>
    <property type="match status" value="1"/>
</dbReference>
<dbReference type="CDD" id="cd00130">
    <property type="entry name" value="PAS"/>
    <property type="match status" value="1"/>
</dbReference>
<dbReference type="InterPro" id="IPR000014">
    <property type="entry name" value="PAS"/>
</dbReference>
<dbReference type="GO" id="GO:0003824">
    <property type="term" value="F:catalytic activity"/>
    <property type="evidence" value="ECO:0007669"/>
    <property type="project" value="UniProtKB-ARBA"/>
</dbReference>
<evidence type="ECO:0000259" key="3">
    <source>
        <dbReference type="PROSITE" id="PS50113"/>
    </source>
</evidence>
<dbReference type="InterPro" id="IPR000700">
    <property type="entry name" value="PAS-assoc_C"/>
</dbReference>
<gene>
    <name evidence="5" type="ORF">DN062_13750</name>
</gene>
<dbReference type="PROSITE" id="PS50112">
    <property type="entry name" value="PAS"/>
    <property type="match status" value="1"/>
</dbReference>
<dbReference type="NCBIfam" id="TIGR00254">
    <property type="entry name" value="GGDEF"/>
    <property type="match status" value="1"/>
</dbReference>
<accession>A0A364NJC9</accession>
<dbReference type="OrthoDB" id="73375at2"/>
<dbReference type="NCBIfam" id="TIGR00229">
    <property type="entry name" value="sensory_box"/>
    <property type="match status" value="1"/>
</dbReference>
<dbReference type="SUPFAM" id="SSF55073">
    <property type="entry name" value="Nucleotide cyclase"/>
    <property type="match status" value="1"/>
</dbReference>
<dbReference type="PANTHER" id="PTHR46663:SF3">
    <property type="entry name" value="SLL0267 PROTEIN"/>
    <property type="match status" value="1"/>
</dbReference>
<dbReference type="SMART" id="SM00267">
    <property type="entry name" value="GGDEF"/>
    <property type="match status" value="1"/>
</dbReference>